<dbReference type="AlphaFoldDB" id="A0A452ZRU6"/>
<dbReference type="Proteomes" id="UP000015105">
    <property type="component" value="Chromosome 1D"/>
</dbReference>
<evidence type="ECO:0000313" key="1">
    <source>
        <dbReference type="EnsemblPlants" id="AET1Gv20895000.16"/>
    </source>
</evidence>
<name>A0A452ZRU6_AEGTS</name>
<accession>A0A452ZRU6</accession>
<reference evidence="1" key="5">
    <citation type="journal article" date="2021" name="G3 (Bethesda)">
        <title>Aegilops tauschii genome assembly Aet v5.0 features greater sequence contiguity and improved annotation.</title>
        <authorList>
            <person name="Wang L."/>
            <person name="Zhu T."/>
            <person name="Rodriguez J.C."/>
            <person name="Deal K.R."/>
            <person name="Dubcovsky J."/>
            <person name="McGuire P.E."/>
            <person name="Lux T."/>
            <person name="Spannagl M."/>
            <person name="Mayer K.F.X."/>
            <person name="Baldrich P."/>
            <person name="Meyers B.C."/>
            <person name="Huo N."/>
            <person name="Gu Y.Q."/>
            <person name="Zhou H."/>
            <person name="Devos K.M."/>
            <person name="Bennetzen J.L."/>
            <person name="Unver T."/>
            <person name="Budak H."/>
            <person name="Gulick P.J."/>
            <person name="Galiba G."/>
            <person name="Kalapos B."/>
            <person name="Nelson D.R."/>
            <person name="Li P."/>
            <person name="You F.M."/>
            <person name="Luo M.C."/>
            <person name="Dvorak J."/>
        </authorList>
    </citation>
    <scope>NUCLEOTIDE SEQUENCE [LARGE SCALE GENOMIC DNA]</scope>
    <source>
        <strain evidence="1">cv. AL8/78</strain>
    </source>
</reference>
<dbReference type="Gramene" id="AET1Gv20895000.16">
    <property type="protein sequence ID" value="AET1Gv20895000.16"/>
    <property type="gene ID" value="AET1Gv20895000"/>
</dbReference>
<reference evidence="1" key="3">
    <citation type="journal article" date="2017" name="Nature">
        <title>Genome sequence of the progenitor of the wheat D genome Aegilops tauschii.</title>
        <authorList>
            <person name="Luo M.C."/>
            <person name="Gu Y.Q."/>
            <person name="Puiu D."/>
            <person name="Wang H."/>
            <person name="Twardziok S.O."/>
            <person name="Deal K.R."/>
            <person name="Huo N."/>
            <person name="Zhu T."/>
            <person name="Wang L."/>
            <person name="Wang Y."/>
            <person name="McGuire P.E."/>
            <person name="Liu S."/>
            <person name="Long H."/>
            <person name="Ramasamy R.K."/>
            <person name="Rodriguez J.C."/>
            <person name="Van S.L."/>
            <person name="Yuan L."/>
            <person name="Wang Z."/>
            <person name="Xia Z."/>
            <person name="Xiao L."/>
            <person name="Anderson O.D."/>
            <person name="Ouyang S."/>
            <person name="Liang Y."/>
            <person name="Zimin A.V."/>
            <person name="Pertea G."/>
            <person name="Qi P."/>
            <person name="Bennetzen J.L."/>
            <person name="Dai X."/>
            <person name="Dawson M.W."/>
            <person name="Muller H.G."/>
            <person name="Kugler K."/>
            <person name="Rivarola-Duarte L."/>
            <person name="Spannagl M."/>
            <person name="Mayer K.F.X."/>
            <person name="Lu F.H."/>
            <person name="Bevan M.W."/>
            <person name="Leroy P."/>
            <person name="Li P."/>
            <person name="You F.M."/>
            <person name="Sun Q."/>
            <person name="Liu Z."/>
            <person name="Lyons E."/>
            <person name="Wicker T."/>
            <person name="Salzberg S.L."/>
            <person name="Devos K.M."/>
            <person name="Dvorak J."/>
        </authorList>
    </citation>
    <scope>NUCLEOTIDE SEQUENCE [LARGE SCALE GENOMIC DNA]</scope>
    <source>
        <strain evidence="1">cv. AL8/78</strain>
    </source>
</reference>
<dbReference type="Gramene" id="AET1Gv20895000.4">
    <property type="protein sequence ID" value="AET1Gv20895000.4"/>
    <property type="gene ID" value="AET1Gv20895000"/>
</dbReference>
<dbReference type="EnsemblPlants" id="AET1Gv20895000.16">
    <property type="protein sequence ID" value="AET1Gv20895000.16"/>
    <property type="gene ID" value="AET1Gv20895000"/>
</dbReference>
<reference evidence="1" key="4">
    <citation type="submission" date="2019-03" db="UniProtKB">
        <authorList>
            <consortium name="EnsemblPlants"/>
        </authorList>
    </citation>
    <scope>IDENTIFICATION</scope>
</reference>
<reference evidence="2" key="2">
    <citation type="journal article" date="2017" name="Nat. Plants">
        <title>The Aegilops tauschii genome reveals multiple impacts of transposons.</title>
        <authorList>
            <person name="Zhao G."/>
            <person name="Zou C."/>
            <person name="Li K."/>
            <person name="Wang K."/>
            <person name="Li T."/>
            <person name="Gao L."/>
            <person name="Zhang X."/>
            <person name="Wang H."/>
            <person name="Yang Z."/>
            <person name="Liu X."/>
            <person name="Jiang W."/>
            <person name="Mao L."/>
            <person name="Kong X."/>
            <person name="Jiao Y."/>
            <person name="Jia J."/>
        </authorList>
    </citation>
    <scope>NUCLEOTIDE SEQUENCE [LARGE SCALE GENOMIC DNA]</scope>
    <source>
        <strain evidence="2">cv. AL8/78</strain>
    </source>
</reference>
<keyword evidence="2" id="KW-1185">Reference proteome</keyword>
<evidence type="ECO:0000313" key="2">
    <source>
        <dbReference type="Proteomes" id="UP000015105"/>
    </source>
</evidence>
<proteinExistence type="predicted"/>
<dbReference type="EnsemblPlants" id="AET1Gv20895000.4">
    <property type="protein sequence ID" value="AET1Gv20895000.4"/>
    <property type="gene ID" value="AET1Gv20895000"/>
</dbReference>
<sequence>MGHTRANSNPFSCKAPSCSVTTLCVVLEHASICLTRIAEAFASPKKLDQLCNMDSGSALAAKTPLLHGISGTLKDILSGSGLVAGTTVSPTRSADQGPSPRRGYGDLVGAVCGRATSRRRQLLLSRTPAGSALASRRRRCPS</sequence>
<reference evidence="2" key="1">
    <citation type="journal article" date="2014" name="Science">
        <title>Ancient hybridizations among the ancestral genomes of bread wheat.</title>
        <authorList>
            <consortium name="International Wheat Genome Sequencing Consortium,"/>
            <person name="Marcussen T."/>
            <person name="Sandve S.R."/>
            <person name="Heier L."/>
            <person name="Spannagl M."/>
            <person name="Pfeifer M."/>
            <person name="Jakobsen K.S."/>
            <person name="Wulff B.B."/>
            <person name="Steuernagel B."/>
            <person name="Mayer K.F."/>
            <person name="Olsen O.A."/>
        </authorList>
    </citation>
    <scope>NUCLEOTIDE SEQUENCE [LARGE SCALE GENOMIC DNA]</scope>
    <source>
        <strain evidence="2">cv. AL8/78</strain>
    </source>
</reference>
<protein>
    <submittedName>
        <fullName evidence="1">Uncharacterized protein</fullName>
    </submittedName>
</protein>
<organism evidence="1 2">
    <name type="scientific">Aegilops tauschii subsp. strangulata</name>
    <name type="common">Goatgrass</name>
    <dbReference type="NCBI Taxonomy" id="200361"/>
    <lineage>
        <taxon>Eukaryota</taxon>
        <taxon>Viridiplantae</taxon>
        <taxon>Streptophyta</taxon>
        <taxon>Embryophyta</taxon>
        <taxon>Tracheophyta</taxon>
        <taxon>Spermatophyta</taxon>
        <taxon>Magnoliopsida</taxon>
        <taxon>Liliopsida</taxon>
        <taxon>Poales</taxon>
        <taxon>Poaceae</taxon>
        <taxon>BOP clade</taxon>
        <taxon>Pooideae</taxon>
        <taxon>Triticodae</taxon>
        <taxon>Triticeae</taxon>
        <taxon>Triticinae</taxon>
        <taxon>Aegilops</taxon>
    </lineage>
</organism>